<comment type="caution">
    <text evidence="1">The sequence shown here is derived from an EMBL/GenBank/DDBJ whole genome shotgun (WGS) entry which is preliminary data.</text>
</comment>
<proteinExistence type="predicted"/>
<reference evidence="1 2" key="1">
    <citation type="submission" date="2023-02" db="EMBL/GenBank/DDBJ databases">
        <title>LHISI_Scaffold_Assembly.</title>
        <authorList>
            <person name="Stuart O.P."/>
            <person name="Cleave R."/>
            <person name="Magrath M.J.L."/>
            <person name="Mikheyev A.S."/>
        </authorList>
    </citation>
    <scope>NUCLEOTIDE SEQUENCE [LARGE SCALE GENOMIC DNA]</scope>
    <source>
        <strain evidence="1">Daus_M_001</strain>
        <tissue evidence="1">Leg muscle</tissue>
    </source>
</reference>
<dbReference type="Proteomes" id="UP001159363">
    <property type="component" value="Chromosome X"/>
</dbReference>
<name>A0ABQ9HQT9_9NEOP</name>
<organism evidence="1 2">
    <name type="scientific">Dryococelus australis</name>
    <dbReference type="NCBI Taxonomy" id="614101"/>
    <lineage>
        <taxon>Eukaryota</taxon>
        <taxon>Metazoa</taxon>
        <taxon>Ecdysozoa</taxon>
        <taxon>Arthropoda</taxon>
        <taxon>Hexapoda</taxon>
        <taxon>Insecta</taxon>
        <taxon>Pterygota</taxon>
        <taxon>Neoptera</taxon>
        <taxon>Polyneoptera</taxon>
        <taxon>Phasmatodea</taxon>
        <taxon>Verophasmatodea</taxon>
        <taxon>Anareolatae</taxon>
        <taxon>Phasmatidae</taxon>
        <taxon>Eurycanthinae</taxon>
        <taxon>Dryococelus</taxon>
    </lineage>
</organism>
<sequence length="111" mass="12702">MLAPLYKFIKDMTLVFFVLKKGNAVLSISSMHHSNNEYLETGKPKKISLFNNTKGGVDSLDQMIVNMAAINDYSLHQSYRDRTVLPILLFMKIVVKQLTHKFLVNQSKNAR</sequence>
<protein>
    <recommendedName>
        <fullName evidence="3">PiggyBac transposable element-derived protein domain-containing protein</fullName>
    </recommendedName>
</protein>
<evidence type="ECO:0000313" key="2">
    <source>
        <dbReference type="Proteomes" id="UP001159363"/>
    </source>
</evidence>
<evidence type="ECO:0000313" key="1">
    <source>
        <dbReference type="EMBL" id="KAJ8886597.1"/>
    </source>
</evidence>
<gene>
    <name evidence="1" type="ORF">PR048_012809</name>
</gene>
<keyword evidence="2" id="KW-1185">Reference proteome</keyword>
<dbReference type="EMBL" id="JARBHB010000004">
    <property type="protein sequence ID" value="KAJ8886597.1"/>
    <property type="molecule type" value="Genomic_DNA"/>
</dbReference>
<evidence type="ECO:0008006" key="3">
    <source>
        <dbReference type="Google" id="ProtNLM"/>
    </source>
</evidence>
<accession>A0ABQ9HQT9</accession>